<accession>G5GF89</accession>
<dbReference type="Gene3D" id="3.100.10.20">
    <property type="entry name" value="CRISPR-associated endonuclease Cas1, N-terminal domain"/>
    <property type="match status" value="1"/>
</dbReference>
<keyword evidence="1 10" id="KW-0540">Nuclease</keyword>
<dbReference type="GO" id="GO:0003677">
    <property type="term" value="F:DNA binding"/>
    <property type="evidence" value="ECO:0007669"/>
    <property type="project" value="UniProtKB-KW"/>
</dbReference>
<dbReference type="HOGENOM" id="CLU_052779_1_1_9"/>
<dbReference type="GO" id="GO:0046872">
    <property type="term" value="F:metal ion binding"/>
    <property type="evidence" value="ECO:0007669"/>
    <property type="project" value="UniProtKB-UniRule"/>
</dbReference>
<reference evidence="11 12" key="1">
    <citation type="submission" date="2011-08" db="EMBL/GenBank/DDBJ databases">
        <title>The Genome Sequence of Johnsonella ignava ATCC 51276.</title>
        <authorList>
            <consortium name="The Broad Institute Genome Sequencing Platform"/>
            <person name="Earl A."/>
            <person name="Ward D."/>
            <person name="Feldgarden M."/>
            <person name="Gevers D."/>
            <person name="Izard J."/>
            <person name="Blanton J.M."/>
            <person name="Baranova O.V."/>
            <person name="Dewhirst F.E."/>
            <person name="Young S.K."/>
            <person name="Zeng Q."/>
            <person name="Gargeya S."/>
            <person name="Fitzgerald M."/>
            <person name="Haas B."/>
            <person name="Abouelleil A."/>
            <person name="Alvarado L."/>
            <person name="Arachchi H.M."/>
            <person name="Berlin A."/>
            <person name="Brown A."/>
            <person name="Chapman S.B."/>
            <person name="Chen Z."/>
            <person name="Dunbar C."/>
            <person name="Freedman E."/>
            <person name="Gearin G."/>
            <person name="Gellesch M."/>
            <person name="Goldberg J."/>
            <person name="Griggs A."/>
            <person name="Gujja S."/>
            <person name="Heiman D."/>
            <person name="Howarth C."/>
            <person name="Larson L."/>
            <person name="Lui A."/>
            <person name="MacDonald P.J.P."/>
            <person name="Montmayeur A."/>
            <person name="Murphy C."/>
            <person name="Neiman D."/>
            <person name="Pearson M."/>
            <person name="Priest M."/>
            <person name="Roberts A."/>
            <person name="Saif S."/>
            <person name="Shea T."/>
            <person name="Shenoy N."/>
            <person name="Sisk P."/>
            <person name="Stolte C."/>
            <person name="Sykes S."/>
            <person name="Wortman J."/>
            <person name="Nusbaum C."/>
            <person name="Birren B."/>
        </authorList>
    </citation>
    <scope>NUCLEOTIDE SEQUENCE [LARGE SCALE GENOMIC DNA]</scope>
    <source>
        <strain evidence="11 12">ATCC 51276</strain>
    </source>
</reference>
<comment type="subunit">
    <text evidence="9 10">Homodimer, forms a heterotetramer with a Cas2 homodimer.</text>
</comment>
<keyword evidence="4 10" id="KW-0378">Hydrolase</keyword>
<dbReference type="InterPro" id="IPR042206">
    <property type="entry name" value="CRISPR-assoc_Cas1_C"/>
</dbReference>
<feature type="binding site" evidence="10">
    <location>
        <position position="224"/>
    </location>
    <ligand>
        <name>Mn(2+)</name>
        <dbReference type="ChEBI" id="CHEBI:29035"/>
    </ligand>
</feature>
<dbReference type="OrthoDB" id="9803119at2"/>
<comment type="caution">
    <text evidence="11">The sequence shown here is derived from an EMBL/GenBank/DDBJ whole genome shotgun (WGS) entry which is preliminary data.</text>
</comment>
<dbReference type="GO" id="GO:0004519">
    <property type="term" value="F:endonuclease activity"/>
    <property type="evidence" value="ECO:0007669"/>
    <property type="project" value="UniProtKB-UniRule"/>
</dbReference>
<evidence type="ECO:0000313" key="12">
    <source>
        <dbReference type="Proteomes" id="UP000003011"/>
    </source>
</evidence>
<evidence type="ECO:0000256" key="10">
    <source>
        <dbReference type="HAMAP-Rule" id="MF_01470"/>
    </source>
</evidence>
<keyword evidence="3 10" id="KW-0255">Endonuclease</keyword>
<evidence type="ECO:0000256" key="2">
    <source>
        <dbReference type="ARBA" id="ARBA00022723"/>
    </source>
</evidence>
<keyword evidence="5 10" id="KW-0460">Magnesium</keyword>
<evidence type="ECO:0000256" key="1">
    <source>
        <dbReference type="ARBA" id="ARBA00022722"/>
    </source>
</evidence>
<name>G5GF89_9FIRM</name>
<protein>
    <recommendedName>
        <fullName evidence="10">CRISPR-associated endonuclease Cas1</fullName>
        <ecNumber evidence="10">3.1.-.-</ecNumber>
    </recommendedName>
</protein>
<dbReference type="EC" id="3.1.-.-" evidence="10"/>
<dbReference type="AlphaFoldDB" id="G5GF89"/>
<dbReference type="InterPro" id="IPR050646">
    <property type="entry name" value="Cas1"/>
</dbReference>
<dbReference type="GO" id="GO:0043571">
    <property type="term" value="P:maintenance of CRISPR repeat elements"/>
    <property type="evidence" value="ECO:0007669"/>
    <property type="project" value="UniProtKB-UniRule"/>
</dbReference>
<evidence type="ECO:0000256" key="9">
    <source>
        <dbReference type="ARBA" id="ARBA00038592"/>
    </source>
</evidence>
<sequence length="336" mass="39137">MSILYITEHGEKFSVRDVCFVIDSKGGLRRTVPQETLESVMIMGNIEMTTQCVKECLKRGITVTFLSKYGDYFGRLVSTTHHNAERIKKQIYAADDIQFRLKFAQKIQKAKIHNQMVILKRYIRNYVNIEDISEEYKYMSLSEKDIYRAKSIEEVTGYEGIAARYYFQALSKLVWNEFKFEGRSRRPPKDAFNSMISFGYTIVFHEIFAELESRCINPYIGFIHQIKNNHPALVSDLIEEWRAVLVDSLALSLIRGNEISIDEFSKDIETGAVIISDKGIKIIIKKLEQKMNTNMNYFSFLDGPISFRKGIWWQVKNLAKCIDEHNADLYEPLIIR</sequence>
<feature type="binding site" evidence="10">
    <location>
        <position position="239"/>
    </location>
    <ligand>
        <name>Mn(2+)</name>
        <dbReference type="ChEBI" id="CHEBI:29035"/>
    </ligand>
</feature>
<feature type="binding site" evidence="10">
    <location>
        <position position="159"/>
    </location>
    <ligand>
        <name>Mn(2+)</name>
        <dbReference type="ChEBI" id="CHEBI:29035"/>
    </ligand>
</feature>
<dbReference type="EMBL" id="ACZL01000003">
    <property type="protein sequence ID" value="EHI56780.1"/>
    <property type="molecule type" value="Genomic_DNA"/>
</dbReference>
<proteinExistence type="inferred from homology"/>
<keyword evidence="7 10" id="KW-0238">DNA-binding</keyword>
<dbReference type="Proteomes" id="UP000003011">
    <property type="component" value="Unassembled WGS sequence"/>
</dbReference>
<dbReference type="Gene3D" id="1.20.120.920">
    <property type="entry name" value="CRISPR-associated endonuclease Cas1, C-terminal domain"/>
    <property type="match status" value="1"/>
</dbReference>
<keyword evidence="2 10" id="KW-0479">Metal-binding</keyword>
<evidence type="ECO:0000256" key="7">
    <source>
        <dbReference type="ARBA" id="ARBA00023125"/>
    </source>
</evidence>
<dbReference type="HAMAP" id="MF_01470">
    <property type="entry name" value="Cas1"/>
    <property type="match status" value="1"/>
</dbReference>
<dbReference type="Pfam" id="PF01867">
    <property type="entry name" value="Cas_Cas1"/>
    <property type="match status" value="1"/>
</dbReference>
<keyword evidence="8 10" id="KW-0464">Manganese</keyword>
<evidence type="ECO:0000256" key="4">
    <source>
        <dbReference type="ARBA" id="ARBA00022801"/>
    </source>
</evidence>
<dbReference type="STRING" id="679200.HMPREF9333_00227"/>
<dbReference type="InterPro" id="IPR042211">
    <property type="entry name" value="CRISPR-assoc_Cas1_N"/>
</dbReference>
<dbReference type="PANTHER" id="PTHR34353:SF2">
    <property type="entry name" value="CRISPR-ASSOCIATED ENDONUCLEASE CAS1 1"/>
    <property type="match status" value="1"/>
</dbReference>
<evidence type="ECO:0000256" key="8">
    <source>
        <dbReference type="ARBA" id="ARBA00023211"/>
    </source>
</evidence>
<dbReference type="CDD" id="cd09634">
    <property type="entry name" value="Cas1_I-II-III"/>
    <property type="match status" value="1"/>
</dbReference>
<gene>
    <name evidence="10" type="primary">cas1</name>
    <name evidence="11" type="ORF">HMPREF9333_00227</name>
</gene>
<keyword evidence="12" id="KW-1185">Reference proteome</keyword>
<comment type="cofactor">
    <cofactor evidence="10">
        <name>Mg(2+)</name>
        <dbReference type="ChEBI" id="CHEBI:18420"/>
    </cofactor>
    <cofactor evidence="10">
        <name>Mn(2+)</name>
        <dbReference type="ChEBI" id="CHEBI:29035"/>
    </cofactor>
</comment>
<comment type="function">
    <text evidence="10">CRISPR (clustered regularly interspaced short palindromic repeat), is an adaptive immune system that provides protection against mobile genetic elements (viruses, transposable elements and conjugative plasmids). CRISPR clusters contain spacers, sequences complementary to antecedent mobile elements, and target invading nucleic acids. CRISPR clusters are transcribed and processed into CRISPR RNA (crRNA). Acts as a dsDNA endonuclease. Involved in the integration of spacer DNA into the CRISPR cassette.</text>
</comment>
<dbReference type="eggNOG" id="COG1518">
    <property type="taxonomic scope" value="Bacteria"/>
</dbReference>
<dbReference type="GO" id="GO:0051607">
    <property type="term" value="P:defense response to virus"/>
    <property type="evidence" value="ECO:0007669"/>
    <property type="project" value="UniProtKB-UniRule"/>
</dbReference>
<evidence type="ECO:0000256" key="5">
    <source>
        <dbReference type="ARBA" id="ARBA00022842"/>
    </source>
</evidence>
<evidence type="ECO:0000256" key="3">
    <source>
        <dbReference type="ARBA" id="ARBA00022759"/>
    </source>
</evidence>
<dbReference type="InterPro" id="IPR002729">
    <property type="entry name" value="CRISPR-assoc_Cas1"/>
</dbReference>
<dbReference type="GO" id="GO:0016787">
    <property type="term" value="F:hydrolase activity"/>
    <property type="evidence" value="ECO:0007669"/>
    <property type="project" value="UniProtKB-KW"/>
</dbReference>
<dbReference type="PANTHER" id="PTHR34353">
    <property type="entry name" value="CRISPR-ASSOCIATED ENDONUCLEASE CAS1 1"/>
    <property type="match status" value="1"/>
</dbReference>
<organism evidence="11 12">
    <name type="scientific">Johnsonella ignava ATCC 51276</name>
    <dbReference type="NCBI Taxonomy" id="679200"/>
    <lineage>
        <taxon>Bacteria</taxon>
        <taxon>Bacillati</taxon>
        <taxon>Bacillota</taxon>
        <taxon>Clostridia</taxon>
        <taxon>Lachnospirales</taxon>
        <taxon>Lachnospiraceae</taxon>
        <taxon>Johnsonella</taxon>
    </lineage>
</organism>
<comment type="similarity">
    <text evidence="10">Belongs to the CRISPR-associated endonuclease Cas1 family.</text>
</comment>
<keyword evidence="6 10" id="KW-0051">Antiviral defense</keyword>
<dbReference type="PATRIC" id="fig|679200.3.peg.248"/>
<dbReference type="NCBIfam" id="TIGR00287">
    <property type="entry name" value="cas1"/>
    <property type="match status" value="1"/>
</dbReference>
<evidence type="ECO:0000256" key="6">
    <source>
        <dbReference type="ARBA" id="ARBA00023118"/>
    </source>
</evidence>
<evidence type="ECO:0000313" key="11">
    <source>
        <dbReference type="EMBL" id="EHI56780.1"/>
    </source>
</evidence>
<dbReference type="RefSeq" id="WP_005539204.1">
    <property type="nucleotide sequence ID" value="NZ_JH378829.1"/>
</dbReference>